<evidence type="ECO:0000256" key="2">
    <source>
        <dbReference type="ARBA" id="ARBA00009370"/>
    </source>
</evidence>
<dbReference type="PROSITE" id="PS00761">
    <property type="entry name" value="SPASE_I_3"/>
    <property type="match status" value="1"/>
</dbReference>
<keyword evidence="6" id="KW-0645">Protease</keyword>
<evidence type="ECO:0000256" key="1">
    <source>
        <dbReference type="ARBA" id="ARBA00000677"/>
    </source>
</evidence>
<evidence type="ECO:0000256" key="6">
    <source>
        <dbReference type="RuleBase" id="RU362042"/>
    </source>
</evidence>
<dbReference type="InterPro" id="IPR036286">
    <property type="entry name" value="LexA/Signal_pep-like_sf"/>
</dbReference>
<evidence type="ECO:0000256" key="3">
    <source>
        <dbReference type="ARBA" id="ARBA00013208"/>
    </source>
</evidence>
<accession>A0ABV9K596</accession>
<feature type="transmembrane region" description="Helical" evidence="6">
    <location>
        <begin position="12"/>
        <end position="29"/>
    </location>
</feature>
<dbReference type="EMBL" id="JBHSGO010000026">
    <property type="protein sequence ID" value="MFC4665285.1"/>
    <property type="molecule type" value="Genomic_DNA"/>
</dbReference>
<dbReference type="Proteomes" id="UP001596020">
    <property type="component" value="Unassembled WGS sequence"/>
</dbReference>
<keyword evidence="5 6" id="KW-0378">Hydrolase</keyword>
<dbReference type="NCBIfam" id="TIGR02227">
    <property type="entry name" value="sigpep_I_bact"/>
    <property type="match status" value="2"/>
</dbReference>
<feature type="transmembrane region" description="Helical" evidence="6">
    <location>
        <begin position="66"/>
        <end position="88"/>
    </location>
</feature>
<dbReference type="PANTHER" id="PTHR43390:SF1">
    <property type="entry name" value="CHLOROPLAST PROCESSING PEPTIDASE"/>
    <property type="match status" value="1"/>
</dbReference>
<keyword evidence="6" id="KW-0472">Membrane</keyword>
<dbReference type="PRINTS" id="PR00727">
    <property type="entry name" value="LEADERPTASE"/>
</dbReference>
<comment type="caution">
    <text evidence="6">Lacks conserved residue(s) required for the propagation of feature annotation.</text>
</comment>
<sequence>MERSFKNIPLRRLLWGVVALLTLLIMVIWDSAWWLLALPLLIDFYYTRFIDWDWYKKLKNKKLRTAMTWVNDIIFCLIAFYILTVYVFQNFVIPTSSLEKTMLVGDYVVVSKLSFGPRTPNTPLAFPLAHNTMPKWLGGGKSYSDVPHWGYRRLKGFGQVKSHDLVVFNFPAGDTVCTLMPNPDYYTLCKMVGGKSIIEAQPEKFGKIVYRPVDRRDHYVKRCIGMPGDVLQIKNNQVFINGKPDSNPKHLQFNYWVQTTQMLNPDYLKEIGISNDDVSGIDPTAVTEEAERLGLQKISPDSYGYVYHFPLTNEMKQELSHNSAVKRITIERDNTTGYMYPIDYPTNWTRDNYGPIYIPKRGSTIELTPFNVAVYDRCIKNYEGHSLQIKDGKVYIDGKETKKYTFGMNYYFMMGDNRHNSADSRYWGFVPEDHIVGKPVFVWMSLDKDKGLFSGKIRWSRLFRTVSTLDNGK</sequence>
<evidence type="ECO:0000256" key="5">
    <source>
        <dbReference type="ARBA" id="ARBA00022801"/>
    </source>
</evidence>
<feature type="domain" description="Peptidase S26" evidence="7">
    <location>
        <begin position="68"/>
        <end position="248"/>
    </location>
</feature>
<evidence type="ECO:0000259" key="7">
    <source>
        <dbReference type="Pfam" id="PF10502"/>
    </source>
</evidence>
<keyword evidence="6" id="KW-0812">Transmembrane</keyword>
<name>A0ABV9K596_9PORP</name>
<comment type="similarity">
    <text evidence="2 6">Belongs to the peptidase S26 family.</text>
</comment>
<comment type="catalytic activity">
    <reaction evidence="1 6">
        <text>Cleavage of hydrophobic, N-terminal signal or leader sequences from secreted and periplasmic proteins.</text>
        <dbReference type="EC" id="3.4.21.89"/>
    </reaction>
</comment>
<gene>
    <name evidence="8" type="primary">lepB</name>
    <name evidence="8" type="ORF">ACFO3G_01390</name>
</gene>
<dbReference type="GO" id="GO:0009003">
    <property type="term" value="F:signal peptidase activity"/>
    <property type="evidence" value="ECO:0007669"/>
    <property type="project" value="UniProtKB-EC"/>
</dbReference>
<dbReference type="SUPFAM" id="SSF51306">
    <property type="entry name" value="LexA/Signal peptidase"/>
    <property type="match status" value="2"/>
</dbReference>
<keyword evidence="6" id="KW-1133">Transmembrane helix</keyword>
<dbReference type="RefSeq" id="WP_380077272.1">
    <property type="nucleotide sequence ID" value="NZ_JBHSGO010000026.1"/>
</dbReference>
<feature type="transmembrane region" description="Helical" evidence="6">
    <location>
        <begin position="35"/>
        <end position="54"/>
    </location>
</feature>
<evidence type="ECO:0000313" key="8">
    <source>
        <dbReference type="EMBL" id="MFC4665285.1"/>
    </source>
</evidence>
<dbReference type="CDD" id="cd06530">
    <property type="entry name" value="S26_SPase_I"/>
    <property type="match status" value="1"/>
</dbReference>
<dbReference type="Pfam" id="PF10502">
    <property type="entry name" value="Peptidase_S26"/>
    <property type="match status" value="2"/>
</dbReference>
<dbReference type="InterPro" id="IPR000223">
    <property type="entry name" value="Pept_S26A_signal_pept_1"/>
</dbReference>
<evidence type="ECO:0000313" key="9">
    <source>
        <dbReference type="Proteomes" id="UP001596020"/>
    </source>
</evidence>
<organism evidence="8 9">
    <name type="scientific">Falsiporphyromonas endometrii</name>
    <dbReference type="NCBI Taxonomy" id="1387297"/>
    <lineage>
        <taxon>Bacteria</taxon>
        <taxon>Pseudomonadati</taxon>
        <taxon>Bacteroidota</taxon>
        <taxon>Bacteroidia</taxon>
        <taxon>Bacteroidales</taxon>
        <taxon>Porphyromonadaceae</taxon>
        <taxon>Falsiporphyromonas</taxon>
    </lineage>
</organism>
<proteinExistence type="inferred from homology"/>
<evidence type="ECO:0000256" key="4">
    <source>
        <dbReference type="ARBA" id="ARBA00019232"/>
    </source>
</evidence>
<dbReference type="Gene3D" id="2.10.109.10">
    <property type="entry name" value="Umud Fragment, subunit A"/>
    <property type="match status" value="2"/>
</dbReference>
<dbReference type="InterPro" id="IPR019533">
    <property type="entry name" value="Peptidase_S26"/>
</dbReference>
<comment type="caution">
    <text evidence="8">The sequence shown here is derived from an EMBL/GenBank/DDBJ whole genome shotgun (WGS) entry which is preliminary data.</text>
</comment>
<dbReference type="InterPro" id="IPR019758">
    <property type="entry name" value="Pept_S26A_signal_pept_1_CS"/>
</dbReference>
<comment type="subcellular location">
    <subcellularLocation>
        <location evidence="6">Membrane</location>
        <topology evidence="6">Single-pass type II membrane protein</topology>
    </subcellularLocation>
</comment>
<keyword evidence="9" id="KW-1185">Reference proteome</keyword>
<protein>
    <recommendedName>
        <fullName evidence="4 6">Signal peptidase I</fullName>
        <ecNumber evidence="3 6">3.4.21.89</ecNumber>
    </recommendedName>
</protein>
<dbReference type="PANTHER" id="PTHR43390">
    <property type="entry name" value="SIGNAL PEPTIDASE I"/>
    <property type="match status" value="1"/>
</dbReference>
<feature type="domain" description="Peptidase S26" evidence="7">
    <location>
        <begin position="409"/>
        <end position="444"/>
    </location>
</feature>
<reference evidence="9" key="1">
    <citation type="journal article" date="2019" name="Int. J. Syst. Evol. Microbiol.">
        <title>The Global Catalogue of Microorganisms (GCM) 10K type strain sequencing project: providing services to taxonomists for standard genome sequencing and annotation.</title>
        <authorList>
            <consortium name="The Broad Institute Genomics Platform"/>
            <consortium name="The Broad Institute Genome Sequencing Center for Infectious Disease"/>
            <person name="Wu L."/>
            <person name="Ma J."/>
        </authorList>
    </citation>
    <scope>NUCLEOTIDE SEQUENCE [LARGE SCALE GENOMIC DNA]</scope>
    <source>
        <strain evidence="9">CGMCC 4.7357</strain>
    </source>
</reference>
<dbReference type="EC" id="3.4.21.89" evidence="3 6"/>